<reference evidence="1" key="1">
    <citation type="submission" date="2016-03" db="EMBL/GenBank/DDBJ databases">
        <title>The evolution of Pseudomonas syringae pv. actinidiae in New Zealand.</title>
        <authorList>
            <person name="Taiaroa G."/>
            <person name="Poulter R.T.M."/>
            <person name="Lamont I."/>
            <person name="Stockwell P."/>
            <person name="Butler M.I."/>
        </authorList>
    </citation>
    <scope>NUCLEOTIDE SEQUENCE</scope>
    <source>
        <strain evidence="1">RT849</strain>
    </source>
</reference>
<sequence>MKPFLGLRGVKPGKGPPIGDVRSLTLSYIRFWTCNGVTPTHVGKSMVMNGNTQFIAQIRTCMIRKTIF</sequence>
<protein>
    <submittedName>
        <fullName evidence="1">Uncharacterized protein</fullName>
    </submittedName>
</protein>
<evidence type="ECO:0000313" key="1">
    <source>
        <dbReference type="EMBL" id="ARO45368.1"/>
    </source>
</evidence>
<name>A0A2P0QG62_PSESF</name>
<accession>A0A2P0QG62</accession>
<organism evidence="1">
    <name type="scientific">Pseudomonas syringae pv. actinidiae</name>
    <dbReference type="NCBI Taxonomy" id="103796"/>
    <lineage>
        <taxon>Bacteria</taxon>
        <taxon>Pseudomonadati</taxon>
        <taxon>Pseudomonadota</taxon>
        <taxon>Gammaproteobacteria</taxon>
        <taxon>Pseudomonadales</taxon>
        <taxon>Pseudomonadaceae</taxon>
        <taxon>Pseudomonas</taxon>
        <taxon>Pseudomonas syringae</taxon>
    </lineage>
</organism>
<dbReference type="EMBL" id="KX009065">
    <property type="protein sequence ID" value="ARO45368.1"/>
    <property type="molecule type" value="Genomic_DNA"/>
</dbReference>
<dbReference type="AlphaFoldDB" id="A0A2P0QG62"/>
<proteinExistence type="predicted"/>